<protein>
    <submittedName>
        <fullName evidence="2">Uncharacterized protein</fullName>
    </submittedName>
</protein>
<comment type="caution">
    <text evidence="2">The sequence shown here is derived from an EMBL/GenBank/DDBJ whole genome shotgun (WGS) entry which is preliminary data.</text>
</comment>
<gene>
    <name evidence="2" type="ORF">AMQ22_00200</name>
    <name evidence="1" type="ORF">APG11_00841</name>
</gene>
<dbReference type="AlphaFoldDB" id="A0A150J8I6"/>
<accession>A0A150J8I6</accession>
<evidence type="ECO:0000313" key="3">
    <source>
        <dbReference type="Proteomes" id="UP000075398"/>
    </source>
</evidence>
<dbReference type="EMBL" id="LNGF01000015">
    <property type="protein sequence ID" value="KYC47866.1"/>
    <property type="molecule type" value="Genomic_DNA"/>
</dbReference>
<evidence type="ECO:0000313" key="2">
    <source>
        <dbReference type="EMBL" id="KYC53529.1"/>
    </source>
</evidence>
<name>A0A150J8I6_9EURY</name>
<reference evidence="3 4" key="1">
    <citation type="journal article" date="2016" name="ISME J.">
        <title>Chasing the elusive Euryarchaeota class WSA2: genomes reveal a uniquely fastidious methyl-reducing methanogen.</title>
        <authorList>
            <person name="Nobu M.K."/>
            <person name="Narihiro T."/>
            <person name="Kuroda K."/>
            <person name="Mei R."/>
            <person name="Liu W.T."/>
        </authorList>
    </citation>
    <scope>NUCLEOTIDE SEQUENCE [LARGE SCALE GENOMIC DNA]</scope>
    <source>
        <strain evidence="1">B15fssc0709_Meth_Bin003</strain>
        <strain evidence="2">U1lsi0528_Bin055</strain>
    </source>
</reference>
<dbReference type="EMBL" id="LNGC01000004">
    <property type="protein sequence ID" value="KYC53529.1"/>
    <property type="molecule type" value="Genomic_DNA"/>
</dbReference>
<sequence>MTLEEMIIRLKEKTGKTVDEIKKALEDNDKDYDKALKALGGEKKPKDSKDDLNELKDIIGSIKSKIETLEGLGKKTEYIEKLKKIFSEDGGLSQLERLDSLEREIEVLKSKTREMDEFFNTRLAAAMIELTDEEKALVPKGSAKEKTEWVERFVAMKKKAAGDKDGKGDKDINFGTEKPVPEQYKKLKYEDLLKDSALMKDIMSKYPKFYNTLREKYFKSRIN</sequence>
<evidence type="ECO:0000313" key="4">
    <source>
        <dbReference type="Proteomes" id="UP000091929"/>
    </source>
</evidence>
<dbReference type="Proteomes" id="UP000075398">
    <property type="component" value="Unassembled WGS sequence"/>
</dbReference>
<dbReference type="Proteomes" id="UP000091929">
    <property type="component" value="Unassembled WGS sequence"/>
</dbReference>
<organism evidence="2 3">
    <name type="scientific">Candidatus Methanofastidiosum methylothiophilum</name>
    <dbReference type="NCBI Taxonomy" id="1705564"/>
    <lineage>
        <taxon>Archaea</taxon>
        <taxon>Methanobacteriati</taxon>
        <taxon>Methanobacteriota</taxon>
        <taxon>Stenosarchaea group</taxon>
        <taxon>Candidatus Methanofastidiosia</taxon>
        <taxon>Candidatus Methanofastidiosales</taxon>
        <taxon>Candidatus Methanofastidiosaceae</taxon>
        <taxon>Candidatus Methanofastidiosum</taxon>
    </lineage>
</organism>
<accession>A0A150ISB9</accession>
<evidence type="ECO:0000313" key="1">
    <source>
        <dbReference type="EMBL" id="KYC47866.1"/>
    </source>
</evidence>
<dbReference type="SUPFAM" id="SSF46934">
    <property type="entry name" value="UBA-like"/>
    <property type="match status" value="1"/>
</dbReference>
<proteinExistence type="predicted"/>
<dbReference type="InterPro" id="IPR009060">
    <property type="entry name" value="UBA-like_sf"/>
</dbReference>